<accession>A0A1F6BLG7</accession>
<dbReference type="Gene3D" id="3.30.450.90">
    <property type="match status" value="1"/>
</dbReference>
<evidence type="ECO:0000256" key="2">
    <source>
        <dbReference type="ARBA" id="ARBA00022741"/>
    </source>
</evidence>
<dbReference type="Gene3D" id="3.40.50.300">
    <property type="entry name" value="P-loop containing nucleotide triphosphate hydrolases"/>
    <property type="match status" value="1"/>
</dbReference>
<evidence type="ECO:0000256" key="1">
    <source>
        <dbReference type="ARBA" id="ARBA00006611"/>
    </source>
</evidence>
<dbReference type="GO" id="GO:0016887">
    <property type="term" value="F:ATP hydrolysis activity"/>
    <property type="evidence" value="ECO:0007669"/>
    <property type="project" value="TreeGrafter"/>
</dbReference>
<dbReference type="Pfam" id="PF00437">
    <property type="entry name" value="T2SSE"/>
    <property type="match status" value="1"/>
</dbReference>
<dbReference type="PANTHER" id="PTHR30258:SF1">
    <property type="entry name" value="PROTEIN TRANSPORT PROTEIN HOFB HOMOLOG"/>
    <property type="match status" value="1"/>
</dbReference>
<dbReference type="GO" id="GO:0005886">
    <property type="term" value="C:plasma membrane"/>
    <property type="evidence" value="ECO:0007669"/>
    <property type="project" value="TreeGrafter"/>
</dbReference>
<evidence type="ECO:0000313" key="5">
    <source>
        <dbReference type="EMBL" id="OGG37750.1"/>
    </source>
</evidence>
<sequence length="570" mass="63563">MISLPPERLKQILLQTGVVSAEAFDAAAEEATRRDQNPIDVLISRGILSEDYFYRVLGKALNVESVRLTEVSMDENVLRLIPDAIARARRVILFGKNADGSYNAAMENPTDLETINFLALRLGAPVHPYLATDRDLNRGYSRYGAKETQDFKEIIEEQIRESLRSQARGVEEAAQEVPIVAIVDNLIRYGLSSRASDIHFDVLETEVLVRFRVDGVLREIISLPKSVHSAVVARIKILSGLRIDEHARPQDGRFKYAVADREVDVRVSVLPTFYGEKPELRLLDAAQKPLSFEELGMFDDAKAALREGISKSYGMVLVCGPTGSGKTTTLYSVMNVLNRPEVNIVTVEDPIEYDMKFVNQVQVNPVAGITFASGLRSILRQDPDIMMVGEIRDADTAGIAVQSALTGHLVLSSLHTNDSPTAVPRLMDMQVKPFLVSAVLNVILSQRLVRRIHVGCIESYEPDEKEIMSIRNQIREIGMDPDEIKLPKRLYRGKGCDTDNGTGYEGRVALFEAMAMSEEIRKFIIDPGFSLDGLRRLARKGGMVTMFEDGLRKAELGLTTLEEIFRVVRE</sequence>
<feature type="domain" description="Bacterial type II secretion system protein E" evidence="4">
    <location>
        <begin position="379"/>
        <end position="393"/>
    </location>
</feature>
<dbReference type="PANTHER" id="PTHR30258">
    <property type="entry name" value="TYPE II SECRETION SYSTEM PROTEIN GSPE-RELATED"/>
    <property type="match status" value="1"/>
</dbReference>
<dbReference type="CDD" id="cd01129">
    <property type="entry name" value="PulE-GspE-like"/>
    <property type="match status" value="1"/>
</dbReference>
<dbReference type="InterPro" id="IPR001482">
    <property type="entry name" value="T2SS/T4SS_dom"/>
</dbReference>
<dbReference type="Gene3D" id="3.30.300.160">
    <property type="entry name" value="Type II secretion system, protein E, N-terminal domain"/>
    <property type="match status" value="1"/>
</dbReference>
<dbReference type="STRING" id="1798468.A2110_02070"/>
<dbReference type="Proteomes" id="UP000176273">
    <property type="component" value="Unassembled WGS sequence"/>
</dbReference>
<keyword evidence="2" id="KW-0547">Nucleotide-binding</keyword>
<dbReference type="InterPro" id="IPR003593">
    <property type="entry name" value="AAA+_ATPase"/>
</dbReference>
<dbReference type="SUPFAM" id="SSF52540">
    <property type="entry name" value="P-loop containing nucleoside triphosphate hydrolases"/>
    <property type="match status" value="1"/>
</dbReference>
<gene>
    <name evidence="5" type="ORF">A2110_02070</name>
</gene>
<evidence type="ECO:0000313" key="6">
    <source>
        <dbReference type="Proteomes" id="UP000176273"/>
    </source>
</evidence>
<evidence type="ECO:0000256" key="3">
    <source>
        <dbReference type="ARBA" id="ARBA00022840"/>
    </source>
</evidence>
<name>A0A1F6BLG7_9BACT</name>
<dbReference type="InterPro" id="IPR027417">
    <property type="entry name" value="P-loop_NTPase"/>
</dbReference>
<keyword evidence="3" id="KW-0067">ATP-binding</keyword>
<dbReference type="AlphaFoldDB" id="A0A1F6BLG7"/>
<dbReference type="Pfam" id="PF05157">
    <property type="entry name" value="MshEN"/>
    <property type="match status" value="1"/>
</dbReference>
<dbReference type="GO" id="GO:0005524">
    <property type="term" value="F:ATP binding"/>
    <property type="evidence" value="ECO:0007669"/>
    <property type="project" value="UniProtKB-KW"/>
</dbReference>
<dbReference type="EMBL" id="MFKH01000003">
    <property type="protein sequence ID" value="OGG37750.1"/>
    <property type="molecule type" value="Genomic_DNA"/>
</dbReference>
<dbReference type="PROSITE" id="PS00662">
    <property type="entry name" value="T2SP_E"/>
    <property type="match status" value="1"/>
</dbReference>
<dbReference type="SUPFAM" id="SSF160246">
    <property type="entry name" value="EspE N-terminal domain-like"/>
    <property type="match status" value="1"/>
</dbReference>
<comment type="caution">
    <text evidence="5">The sequence shown here is derived from an EMBL/GenBank/DDBJ whole genome shotgun (WGS) entry which is preliminary data.</text>
</comment>
<dbReference type="InterPro" id="IPR037257">
    <property type="entry name" value="T2SS_E_N_sf"/>
</dbReference>
<protein>
    <recommendedName>
        <fullName evidence="4">Bacterial type II secretion system protein E domain-containing protein</fullName>
    </recommendedName>
</protein>
<comment type="similarity">
    <text evidence="1">Belongs to the GSP E family.</text>
</comment>
<dbReference type="SMART" id="SM00382">
    <property type="entry name" value="AAA"/>
    <property type="match status" value="1"/>
</dbReference>
<organism evidence="5 6">
    <name type="scientific">Candidatus Jorgensenbacteria bacterium GWA1_54_12</name>
    <dbReference type="NCBI Taxonomy" id="1798468"/>
    <lineage>
        <taxon>Bacteria</taxon>
        <taxon>Candidatus Joergenseniibacteriota</taxon>
    </lineage>
</organism>
<reference evidence="5 6" key="1">
    <citation type="journal article" date="2016" name="Nat. Commun.">
        <title>Thousands of microbial genomes shed light on interconnected biogeochemical processes in an aquifer system.</title>
        <authorList>
            <person name="Anantharaman K."/>
            <person name="Brown C.T."/>
            <person name="Hug L.A."/>
            <person name="Sharon I."/>
            <person name="Castelle C.J."/>
            <person name="Probst A.J."/>
            <person name="Thomas B.C."/>
            <person name="Singh A."/>
            <person name="Wilkins M.J."/>
            <person name="Karaoz U."/>
            <person name="Brodie E.L."/>
            <person name="Williams K.H."/>
            <person name="Hubbard S.S."/>
            <person name="Banfield J.F."/>
        </authorList>
    </citation>
    <scope>NUCLEOTIDE SEQUENCE [LARGE SCALE GENOMIC DNA]</scope>
</reference>
<evidence type="ECO:0000259" key="4">
    <source>
        <dbReference type="PROSITE" id="PS00662"/>
    </source>
</evidence>
<proteinExistence type="inferred from homology"/>
<dbReference type="InterPro" id="IPR007831">
    <property type="entry name" value="T2SS_GspE_N"/>
</dbReference>